<evidence type="ECO:0000256" key="4">
    <source>
        <dbReference type="ARBA" id="ARBA00023136"/>
    </source>
</evidence>
<dbReference type="InterPro" id="IPR022764">
    <property type="entry name" value="Peptidase_S54_rhomboid_dom"/>
</dbReference>
<evidence type="ECO:0000259" key="6">
    <source>
        <dbReference type="Pfam" id="PF01694"/>
    </source>
</evidence>
<organism evidence="7 8">
    <name type="scientific">Alcanivorax nanhaiticus</name>
    <dbReference type="NCBI Taxonomy" id="1177154"/>
    <lineage>
        <taxon>Bacteria</taxon>
        <taxon>Pseudomonadati</taxon>
        <taxon>Pseudomonadota</taxon>
        <taxon>Gammaproteobacteria</taxon>
        <taxon>Oceanospirillales</taxon>
        <taxon>Alcanivoracaceae</taxon>
        <taxon>Alcanivorax</taxon>
    </lineage>
</organism>
<evidence type="ECO:0000313" key="7">
    <source>
        <dbReference type="EMBL" id="KGD66272.1"/>
    </source>
</evidence>
<evidence type="ECO:0000256" key="1">
    <source>
        <dbReference type="ARBA" id="ARBA00004141"/>
    </source>
</evidence>
<protein>
    <recommendedName>
        <fullName evidence="6">Peptidase S54 rhomboid domain-containing protein</fullName>
    </recommendedName>
</protein>
<evidence type="ECO:0000313" key="8">
    <source>
        <dbReference type="Proteomes" id="UP000029444"/>
    </source>
</evidence>
<evidence type="ECO:0000256" key="3">
    <source>
        <dbReference type="ARBA" id="ARBA00022989"/>
    </source>
</evidence>
<accession>A0A095SNW3</accession>
<gene>
    <name evidence="7" type="ORF">Y5S_00744</name>
</gene>
<name>A0A095SNW3_9GAMM</name>
<dbReference type="InterPro" id="IPR035952">
    <property type="entry name" value="Rhomboid-like_sf"/>
</dbReference>
<feature type="domain" description="Peptidase S54 rhomboid" evidence="6">
    <location>
        <begin position="125"/>
        <end position="271"/>
    </location>
</feature>
<dbReference type="PATRIC" id="fig|1177154.3.peg.749"/>
<evidence type="ECO:0000256" key="5">
    <source>
        <dbReference type="SAM" id="Phobius"/>
    </source>
</evidence>
<dbReference type="Gene3D" id="1.20.1540.10">
    <property type="entry name" value="Rhomboid-like"/>
    <property type="match status" value="1"/>
</dbReference>
<evidence type="ECO:0000256" key="2">
    <source>
        <dbReference type="ARBA" id="ARBA00022692"/>
    </source>
</evidence>
<dbReference type="eggNOG" id="COG0705">
    <property type="taxonomic scope" value="Bacteria"/>
</dbReference>
<dbReference type="AlphaFoldDB" id="A0A095SNW3"/>
<keyword evidence="3 5" id="KW-1133">Transmembrane helix</keyword>
<keyword evidence="8" id="KW-1185">Reference proteome</keyword>
<dbReference type="Proteomes" id="UP000029444">
    <property type="component" value="Unassembled WGS sequence"/>
</dbReference>
<dbReference type="GO" id="GO:0004252">
    <property type="term" value="F:serine-type endopeptidase activity"/>
    <property type="evidence" value="ECO:0007669"/>
    <property type="project" value="InterPro"/>
</dbReference>
<feature type="transmembrane region" description="Helical" evidence="5">
    <location>
        <begin position="227"/>
        <end position="246"/>
    </location>
</feature>
<comment type="subcellular location">
    <subcellularLocation>
        <location evidence="1">Membrane</location>
        <topology evidence="1">Multi-pass membrane protein</topology>
    </subcellularLocation>
</comment>
<feature type="transmembrane region" description="Helical" evidence="5">
    <location>
        <begin position="163"/>
        <end position="181"/>
    </location>
</feature>
<dbReference type="Pfam" id="PF01694">
    <property type="entry name" value="Rhomboid"/>
    <property type="match status" value="1"/>
</dbReference>
<reference evidence="7 8" key="1">
    <citation type="submission" date="2012-09" db="EMBL/GenBank/DDBJ databases">
        <title>Genome Sequence of alkane-degrading Bacterium Alcanivorax sp. 19-m-6.</title>
        <authorList>
            <person name="Lai Q."/>
            <person name="Shao Z."/>
        </authorList>
    </citation>
    <scope>NUCLEOTIDE SEQUENCE [LARGE SCALE GENOMIC DNA]</scope>
    <source>
        <strain evidence="7 8">19-m-6</strain>
    </source>
</reference>
<dbReference type="SUPFAM" id="SSF144091">
    <property type="entry name" value="Rhomboid-like"/>
    <property type="match status" value="1"/>
</dbReference>
<feature type="transmembrane region" description="Helical" evidence="5">
    <location>
        <begin position="187"/>
        <end position="206"/>
    </location>
</feature>
<sequence length="445" mass="48449">MLLGALLLTSQFLNSGQGPQAALVWYETSGLRKLEWDNYLSWLRFNGQAEQAKALEQQLREGNPHPWGNALLSEQFVTDSDARATDFWSSSQIQQWKTLREQAPQQLEQSPLYRWGLAAADPRPSRFFTAPFTGGTLWLTLLALACLALVAQPLERQLGPGRLAVIWLAGSVLSGAGYLLVTGPGQIPLHGAAPALMAILAAAAALSRKAIAITLPRGKQEPMSLNLPAWSLAFIPLALLIALTLGHPPMTANLSAGLLAAVGGALLALVLQPRGDQILVSETDTALLPPEQQQTMANGWDALGRLDGNTAERHFREVLNSDPQQFDALTGLFIAQQMQQPVQEAWHDTATTLFARPADDIGQATQIAQHWKQYPPASKETLPEKCAWQLVITLTQAGEYQQAEKLAARFAEISDKPDNRQNALTVLREALLSEGLKHRADALKV</sequence>
<feature type="transmembrane region" description="Helical" evidence="5">
    <location>
        <begin position="252"/>
        <end position="271"/>
    </location>
</feature>
<comment type="caution">
    <text evidence="7">The sequence shown here is derived from an EMBL/GenBank/DDBJ whole genome shotgun (WGS) entry which is preliminary data.</text>
</comment>
<dbReference type="STRING" id="1177154.Y5S_00744"/>
<feature type="transmembrane region" description="Helical" evidence="5">
    <location>
        <begin position="132"/>
        <end position="151"/>
    </location>
</feature>
<keyword evidence="4 5" id="KW-0472">Membrane</keyword>
<proteinExistence type="predicted"/>
<keyword evidence="2 5" id="KW-0812">Transmembrane</keyword>
<dbReference type="GO" id="GO:0016020">
    <property type="term" value="C:membrane"/>
    <property type="evidence" value="ECO:0007669"/>
    <property type="project" value="UniProtKB-SubCell"/>
</dbReference>
<dbReference type="EMBL" id="ARXV01000002">
    <property type="protein sequence ID" value="KGD66272.1"/>
    <property type="molecule type" value="Genomic_DNA"/>
</dbReference>